<feature type="compositionally biased region" description="Polar residues" evidence="1">
    <location>
        <begin position="1"/>
        <end position="10"/>
    </location>
</feature>
<feature type="region of interest" description="Disordered" evidence="1">
    <location>
        <begin position="319"/>
        <end position="356"/>
    </location>
</feature>
<dbReference type="OrthoDB" id="5380416at2759"/>
<sequence length="356" mass="38652">MASTNDSRYTLSAHPFNYSLSPTTNLPTPLHDTPPPSPGYRHIARPPTPGGGPLNSHPTTPDDAAGFFPPTPDTHRQGKAQQSSPHLTTNAYHQHKQPEHVFRVPISPASATAPSSQTTTTTSSPEPLQRRPSTGVRRLLSISSLRSSFGSSRTSLSLPRRQSNDTTHTINTQASGYLYINGNGSNGNSLKRPSSPSVASSYSTYQPSAIASEAPAPRPQLRSRKSGSWFRRKSGLFMLNNSAPTTTTNDENTQEEEAAPTPPPADRRGSGMSGMLLKSVDESTHQQQQQLYRPETRESKRLKEDDFDYNHPCHIVQQVQQVQPSPSPPMLPEIGALGGGKLDGGELGWDEGFFAR</sequence>
<feature type="region of interest" description="Disordered" evidence="1">
    <location>
        <begin position="109"/>
        <end position="136"/>
    </location>
</feature>
<dbReference type="EMBL" id="KB445561">
    <property type="protein sequence ID" value="EMC92755.1"/>
    <property type="molecule type" value="Genomic_DNA"/>
</dbReference>
<evidence type="ECO:0000313" key="3">
    <source>
        <dbReference type="Proteomes" id="UP000011761"/>
    </source>
</evidence>
<dbReference type="RefSeq" id="XP_007680096.1">
    <property type="nucleotide sequence ID" value="XM_007681906.1"/>
</dbReference>
<proteinExistence type="predicted"/>
<dbReference type="OMA" id="THTINTQ"/>
<accession>M2N250</accession>
<dbReference type="KEGG" id="bcom:BAUCODRAFT_261301"/>
<feature type="region of interest" description="Disordered" evidence="1">
    <location>
        <begin position="281"/>
        <end position="300"/>
    </location>
</feature>
<feature type="compositionally biased region" description="Low complexity" evidence="1">
    <location>
        <begin position="109"/>
        <end position="125"/>
    </location>
</feature>
<evidence type="ECO:0000313" key="2">
    <source>
        <dbReference type="EMBL" id="EMC92755.1"/>
    </source>
</evidence>
<dbReference type="GeneID" id="19110380"/>
<feature type="compositionally biased region" description="Low complexity" evidence="1">
    <location>
        <begin position="148"/>
        <end position="158"/>
    </location>
</feature>
<dbReference type="AlphaFoldDB" id="M2N250"/>
<keyword evidence="3" id="KW-1185">Reference proteome</keyword>
<feature type="compositionally biased region" description="Polar residues" evidence="1">
    <location>
        <begin position="160"/>
        <end position="170"/>
    </location>
</feature>
<feature type="compositionally biased region" description="Low complexity" evidence="1">
    <location>
        <begin position="22"/>
        <end position="31"/>
    </location>
</feature>
<feature type="region of interest" description="Disordered" evidence="1">
    <location>
        <begin position="148"/>
        <end position="170"/>
    </location>
</feature>
<dbReference type="eggNOG" id="ENOG502RMXW">
    <property type="taxonomic scope" value="Eukaryota"/>
</dbReference>
<name>M2N250_BAUPA</name>
<dbReference type="HOGENOM" id="CLU_829410_0_0_1"/>
<feature type="compositionally biased region" description="Gly residues" evidence="1">
    <location>
        <begin position="336"/>
        <end position="347"/>
    </location>
</feature>
<feature type="region of interest" description="Disordered" evidence="1">
    <location>
        <begin position="236"/>
        <end position="273"/>
    </location>
</feature>
<protein>
    <submittedName>
        <fullName evidence="2">Uncharacterized protein</fullName>
    </submittedName>
</protein>
<feature type="region of interest" description="Disordered" evidence="1">
    <location>
        <begin position="1"/>
        <end position="95"/>
    </location>
</feature>
<gene>
    <name evidence="2" type="ORF">BAUCODRAFT_261301</name>
</gene>
<reference evidence="2 3" key="1">
    <citation type="journal article" date="2012" name="PLoS Pathog.">
        <title>Diverse lifestyles and strategies of plant pathogenesis encoded in the genomes of eighteen Dothideomycetes fungi.</title>
        <authorList>
            <person name="Ohm R.A."/>
            <person name="Feau N."/>
            <person name="Henrissat B."/>
            <person name="Schoch C.L."/>
            <person name="Horwitz B.A."/>
            <person name="Barry K.W."/>
            <person name="Condon B.J."/>
            <person name="Copeland A.C."/>
            <person name="Dhillon B."/>
            <person name="Glaser F."/>
            <person name="Hesse C.N."/>
            <person name="Kosti I."/>
            <person name="LaButti K."/>
            <person name="Lindquist E.A."/>
            <person name="Lucas S."/>
            <person name="Salamov A.A."/>
            <person name="Bradshaw R.E."/>
            <person name="Ciuffetti L."/>
            <person name="Hamelin R.C."/>
            <person name="Kema G.H.J."/>
            <person name="Lawrence C."/>
            <person name="Scott J.A."/>
            <person name="Spatafora J.W."/>
            <person name="Turgeon B.G."/>
            <person name="de Wit P.J.G.M."/>
            <person name="Zhong S."/>
            <person name="Goodwin S.B."/>
            <person name="Grigoriev I.V."/>
        </authorList>
    </citation>
    <scope>NUCLEOTIDE SEQUENCE [LARGE SCALE GENOMIC DNA]</scope>
    <source>
        <strain evidence="2 3">UAMH 10762</strain>
    </source>
</reference>
<dbReference type="Proteomes" id="UP000011761">
    <property type="component" value="Unassembled WGS sequence"/>
</dbReference>
<evidence type="ECO:0000256" key="1">
    <source>
        <dbReference type="SAM" id="MobiDB-lite"/>
    </source>
</evidence>
<feature type="compositionally biased region" description="Polar residues" evidence="1">
    <location>
        <begin position="79"/>
        <end position="92"/>
    </location>
</feature>
<organism evidence="2 3">
    <name type="scientific">Baudoinia panamericana (strain UAMH 10762)</name>
    <name type="common">Angels' share fungus</name>
    <name type="synonym">Baudoinia compniacensis (strain UAMH 10762)</name>
    <dbReference type="NCBI Taxonomy" id="717646"/>
    <lineage>
        <taxon>Eukaryota</taxon>
        <taxon>Fungi</taxon>
        <taxon>Dikarya</taxon>
        <taxon>Ascomycota</taxon>
        <taxon>Pezizomycotina</taxon>
        <taxon>Dothideomycetes</taxon>
        <taxon>Dothideomycetidae</taxon>
        <taxon>Mycosphaerellales</taxon>
        <taxon>Teratosphaeriaceae</taxon>
        <taxon>Baudoinia</taxon>
    </lineage>
</organism>